<evidence type="ECO:0000313" key="2">
    <source>
        <dbReference type="Proteomes" id="UP000887013"/>
    </source>
</evidence>
<evidence type="ECO:0000313" key="1">
    <source>
        <dbReference type="EMBL" id="GFS59339.1"/>
    </source>
</evidence>
<dbReference type="EMBL" id="BMAW01047134">
    <property type="protein sequence ID" value="GFS59339.1"/>
    <property type="molecule type" value="Genomic_DNA"/>
</dbReference>
<name>A0A8X6MKA6_NEPPI</name>
<gene>
    <name evidence="1" type="primary">AVEN_271376_1</name>
    <name evidence="1" type="ORF">NPIL_103951</name>
</gene>
<keyword evidence="2" id="KW-1185">Reference proteome</keyword>
<organism evidence="1 2">
    <name type="scientific">Nephila pilipes</name>
    <name type="common">Giant wood spider</name>
    <name type="synonym">Nephila maculata</name>
    <dbReference type="NCBI Taxonomy" id="299642"/>
    <lineage>
        <taxon>Eukaryota</taxon>
        <taxon>Metazoa</taxon>
        <taxon>Ecdysozoa</taxon>
        <taxon>Arthropoda</taxon>
        <taxon>Chelicerata</taxon>
        <taxon>Arachnida</taxon>
        <taxon>Araneae</taxon>
        <taxon>Araneomorphae</taxon>
        <taxon>Entelegynae</taxon>
        <taxon>Araneoidea</taxon>
        <taxon>Nephilidae</taxon>
        <taxon>Nephila</taxon>
    </lineage>
</organism>
<protein>
    <submittedName>
        <fullName evidence="1">Uncharacterized protein</fullName>
    </submittedName>
</protein>
<reference evidence="1" key="1">
    <citation type="submission" date="2020-08" db="EMBL/GenBank/DDBJ databases">
        <title>Multicomponent nature underlies the extraordinary mechanical properties of spider dragline silk.</title>
        <authorList>
            <person name="Kono N."/>
            <person name="Nakamura H."/>
            <person name="Mori M."/>
            <person name="Yoshida Y."/>
            <person name="Ohtoshi R."/>
            <person name="Malay A.D."/>
            <person name="Moran D.A.P."/>
            <person name="Tomita M."/>
            <person name="Numata K."/>
            <person name="Arakawa K."/>
        </authorList>
    </citation>
    <scope>NUCLEOTIDE SEQUENCE</scope>
</reference>
<sequence length="361" mass="43472">MVNSVFSLELLALTKIAIHTYSDTDITTFQHEEQFFLNLRSAKQWEPIMKKKLSSLNLPLILEKKVIALMQPLKAEIDHWIYDHLTILDYIIIKPLIEYVWKDNGTIDRLRTAKGYIQCESNHLYRRFRMACVYWLEEEAKQLWEEMPETCRSHLEFINRVDSLSPEWVHAVKDWITFLRSGVVDWRNHPFSWYCLDSIVIQGNLLKHLSPQERLEVFQRMMTKYIPLQTRIFCLSKMSAEHFEVVIKKEPVHVLKGLCNWPFHRQFQEMTDHILSLLTKKEFREFLLNVICDKIAWDWMDCDYVELLNELWNKSPVHFKQHVESSEFFYILKKALNHDYKKPFEDQCPWENIFKINKIIS</sequence>
<proteinExistence type="predicted"/>
<comment type="caution">
    <text evidence="1">The sequence shown here is derived from an EMBL/GenBank/DDBJ whole genome shotgun (WGS) entry which is preliminary data.</text>
</comment>
<dbReference type="OrthoDB" id="6418612at2759"/>
<accession>A0A8X6MKA6</accession>
<dbReference type="AlphaFoldDB" id="A0A8X6MKA6"/>
<dbReference type="Proteomes" id="UP000887013">
    <property type="component" value="Unassembled WGS sequence"/>
</dbReference>